<dbReference type="Proteomes" id="UP000026907">
    <property type="component" value="Segment"/>
</dbReference>
<evidence type="ECO:0000313" key="1">
    <source>
        <dbReference type="EMBL" id="AHN83620.1"/>
    </source>
</evidence>
<protein>
    <submittedName>
        <fullName evidence="1">Putative tail fiber protein</fullName>
    </submittedName>
</protein>
<accession>A0A023MH98</accession>
<evidence type="ECO:0000313" key="2">
    <source>
        <dbReference type="Proteomes" id="UP000026907"/>
    </source>
</evidence>
<organism evidence="1 2">
    <name type="scientific">Escherichia phage FFH2</name>
    <dbReference type="NCBI Taxonomy" id="1446490"/>
    <lineage>
        <taxon>Viruses</taxon>
        <taxon>Duplodnaviria</taxon>
        <taxon>Heunggongvirae</taxon>
        <taxon>Uroviricota</taxon>
        <taxon>Caudoviricetes</taxon>
        <taxon>Vequintavirinae</taxon>
        <taxon>Vequintavirus</taxon>
        <taxon>Vequintavirus PDX</taxon>
        <taxon>Vequintavirus FFH2</taxon>
    </lineage>
</organism>
<name>A0A023MH98_9CAUD</name>
<dbReference type="GeneID" id="19486757"/>
<sequence length="346" mass="38293">MSKPSFPLEIWAEEDQVLPNTHRQNRLRPIDDLWRKGWDLGQKPSCEELNYIFNMLGTWAKYIADEQIPAQEGRYLVRDNNLSDLLNIPVARRNLGIITKEEADARYVKVTGDTMTGPLGLQRINFKAAETDKAWIETTIGPDKTTLDFGLSDNAGSFDDGGTSTVDAFRWRFQPTQPDINPEFTLMYLNAITANRALLKVVGNVEVVDNMRCNNLTISNTATFTNCNVASQLTAGSVYVNGGASCDSMVVRSQHCVVGNRNVVRSVNGVTANGNGDVTITIPQTGVQDIRIGARLVDGVSESPIRNGYVVTGWHFGDKKEMRGSTYWAGPLQKLVNGQWITVNYA</sequence>
<reference evidence="1 2" key="1">
    <citation type="journal article" date="2014" name="Genome Announc.">
        <title>Complete Genome Sequences of Two Escherichia coli O157:H7 Phages Effective in Limiting Contamination of Food Products.</title>
        <authorList>
            <person name="Hong Y."/>
            <person name="Pan Y."/>
            <person name="Harman N.J."/>
            <person name="Ebner P.D."/>
        </authorList>
    </citation>
    <scope>NUCLEOTIDE SEQUENCE [LARGE SCALE GENOMIC DNA]</scope>
</reference>
<dbReference type="EMBL" id="KJ190158">
    <property type="protein sequence ID" value="AHN83620.1"/>
    <property type="molecule type" value="Genomic_DNA"/>
</dbReference>
<keyword evidence="2" id="KW-1185">Reference proteome</keyword>
<dbReference type="RefSeq" id="YP_009030941.1">
    <property type="nucleotide sequence ID" value="NC_024134.1"/>
</dbReference>
<proteinExistence type="predicted"/>
<dbReference type="KEGG" id="vg:19486757"/>